<dbReference type="Proteomes" id="UP000276215">
    <property type="component" value="Unassembled WGS sequence"/>
</dbReference>
<evidence type="ECO:0000313" key="3">
    <source>
        <dbReference type="Proteomes" id="UP000276215"/>
    </source>
</evidence>
<accession>A0A3N4K9P8</accession>
<evidence type="ECO:0000313" key="2">
    <source>
        <dbReference type="EMBL" id="RPB05171.1"/>
    </source>
</evidence>
<sequence length="108" mass="11928">MAWQVCPSPLTHQPELRLSSRCPPASLPIKSSPTVPYGTVQSKAEVEVGPQIQLCVVSGRKYSITAYHTIGVAPGKKKKKKRKKKERKKERKKTKAELVPASHAVAEK</sequence>
<keyword evidence="3" id="KW-1185">Reference proteome</keyword>
<protein>
    <submittedName>
        <fullName evidence="2">Uncharacterized protein</fullName>
    </submittedName>
</protein>
<name>A0A3N4K9P8_9PEZI</name>
<organism evidence="2 3">
    <name type="scientific">Choiromyces venosus 120613-1</name>
    <dbReference type="NCBI Taxonomy" id="1336337"/>
    <lineage>
        <taxon>Eukaryota</taxon>
        <taxon>Fungi</taxon>
        <taxon>Dikarya</taxon>
        <taxon>Ascomycota</taxon>
        <taxon>Pezizomycotina</taxon>
        <taxon>Pezizomycetes</taxon>
        <taxon>Pezizales</taxon>
        <taxon>Tuberaceae</taxon>
        <taxon>Choiromyces</taxon>
    </lineage>
</organism>
<proteinExistence type="predicted"/>
<dbReference type="EMBL" id="ML120354">
    <property type="protein sequence ID" value="RPB05171.1"/>
    <property type="molecule type" value="Genomic_DNA"/>
</dbReference>
<dbReference type="AlphaFoldDB" id="A0A3N4K9P8"/>
<evidence type="ECO:0000256" key="1">
    <source>
        <dbReference type="SAM" id="MobiDB-lite"/>
    </source>
</evidence>
<reference evidence="2 3" key="1">
    <citation type="journal article" date="2018" name="Nat. Ecol. Evol.">
        <title>Pezizomycetes genomes reveal the molecular basis of ectomycorrhizal truffle lifestyle.</title>
        <authorList>
            <person name="Murat C."/>
            <person name="Payen T."/>
            <person name="Noel B."/>
            <person name="Kuo A."/>
            <person name="Morin E."/>
            <person name="Chen J."/>
            <person name="Kohler A."/>
            <person name="Krizsan K."/>
            <person name="Balestrini R."/>
            <person name="Da Silva C."/>
            <person name="Montanini B."/>
            <person name="Hainaut M."/>
            <person name="Levati E."/>
            <person name="Barry K.W."/>
            <person name="Belfiori B."/>
            <person name="Cichocki N."/>
            <person name="Clum A."/>
            <person name="Dockter R.B."/>
            <person name="Fauchery L."/>
            <person name="Guy J."/>
            <person name="Iotti M."/>
            <person name="Le Tacon F."/>
            <person name="Lindquist E.A."/>
            <person name="Lipzen A."/>
            <person name="Malagnac F."/>
            <person name="Mello A."/>
            <person name="Molinier V."/>
            <person name="Miyauchi S."/>
            <person name="Poulain J."/>
            <person name="Riccioni C."/>
            <person name="Rubini A."/>
            <person name="Sitrit Y."/>
            <person name="Splivallo R."/>
            <person name="Traeger S."/>
            <person name="Wang M."/>
            <person name="Zifcakova L."/>
            <person name="Wipf D."/>
            <person name="Zambonelli A."/>
            <person name="Paolocci F."/>
            <person name="Nowrousian M."/>
            <person name="Ottonello S."/>
            <person name="Baldrian P."/>
            <person name="Spatafora J.W."/>
            <person name="Henrissat B."/>
            <person name="Nagy L.G."/>
            <person name="Aury J.M."/>
            <person name="Wincker P."/>
            <person name="Grigoriev I.V."/>
            <person name="Bonfante P."/>
            <person name="Martin F.M."/>
        </authorList>
    </citation>
    <scope>NUCLEOTIDE SEQUENCE [LARGE SCALE GENOMIC DNA]</scope>
    <source>
        <strain evidence="2 3">120613-1</strain>
    </source>
</reference>
<feature type="region of interest" description="Disordered" evidence="1">
    <location>
        <begin position="73"/>
        <end position="108"/>
    </location>
</feature>
<gene>
    <name evidence="2" type="ORF">L873DRAFT_951603</name>
</gene>
<feature type="compositionally biased region" description="Basic residues" evidence="1">
    <location>
        <begin position="75"/>
        <end position="94"/>
    </location>
</feature>